<evidence type="ECO:0000313" key="3">
    <source>
        <dbReference type="EMBL" id="MFC5403512.1"/>
    </source>
</evidence>
<sequence>MGKRTVCRPKRGKPRLRKRKPKTCRIRRSPAPPPFFTQKQVLSIEANGSMQYSQPIDVSRQSLYTFGIVNKGDKAVVAQVEISPDSVNYAKDAEEIIPGGTTFALVPMRFLRFARISVRTVDPTAKSHVDVYFQAQAAG</sequence>
<evidence type="ECO:0000313" key="4">
    <source>
        <dbReference type="Proteomes" id="UP001596113"/>
    </source>
</evidence>
<dbReference type="Proteomes" id="UP001596113">
    <property type="component" value="Unassembled WGS sequence"/>
</dbReference>
<gene>
    <name evidence="3" type="ORF">ACFPOF_12285</name>
</gene>
<evidence type="ECO:0000256" key="1">
    <source>
        <dbReference type="SAM" id="MobiDB-lite"/>
    </source>
</evidence>
<name>A0ABW0HUE0_9BACL</name>
<proteinExistence type="predicted"/>
<accession>A0ABW0HUE0</accession>
<protein>
    <submittedName>
        <fullName evidence="3">DUF6385 domain-containing protein</fullName>
    </submittedName>
</protein>
<evidence type="ECO:0000259" key="2">
    <source>
        <dbReference type="Pfam" id="PF19912"/>
    </source>
</evidence>
<dbReference type="InterPro" id="IPR045965">
    <property type="entry name" value="DUF6385"/>
</dbReference>
<organism evidence="3 4">
    <name type="scientific">Cohnella soli</name>
    <dbReference type="NCBI Taxonomy" id="425005"/>
    <lineage>
        <taxon>Bacteria</taxon>
        <taxon>Bacillati</taxon>
        <taxon>Bacillota</taxon>
        <taxon>Bacilli</taxon>
        <taxon>Bacillales</taxon>
        <taxon>Paenibacillaceae</taxon>
        <taxon>Cohnella</taxon>
    </lineage>
</organism>
<keyword evidence="4" id="KW-1185">Reference proteome</keyword>
<dbReference type="RefSeq" id="WP_378132928.1">
    <property type="nucleotide sequence ID" value="NZ_JBHSMI010000023.1"/>
</dbReference>
<dbReference type="Pfam" id="PF19912">
    <property type="entry name" value="DUF6385"/>
    <property type="match status" value="1"/>
</dbReference>
<dbReference type="EMBL" id="JBHSMI010000023">
    <property type="protein sequence ID" value="MFC5403512.1"/>
    <property type="molecule type" value="Genomic_DNA"/>
</dbReference>
<reference evidence="4" key="1">
    <citation type="journal article" date="2019" name="Int. J. Syst. Evol. Microbiol.">
        <title>The Global Catalogue of Microorganisms (GCM) 10K type strain sequencing project: providing services to taxonomists for standard genome sequencing and annotation.</title>
        <authorList>
            <consortium name="The Broad Institute Genomics Platform"/>
            <consortium name="The Broad Institute Genome Sequencing Center for Infectious Disease"/>
            <person name="Wu L."/>
            <person name="Ma J."/>
        </authorList>
    </citation>
    <scope>NUCLEOTIDE SEQUENCE [LARGE SCALE GENOMIC DNA]</scope>
    <source>
        <strain evidence="4">CGMCC 1.18575</strain>
    </source>
</reference>
<comment type="caution">
    <text evidence="3">The sequence shown here is derived from an EMBL/GenBank/DDBJ whole genome shotgun (WGS) entry which is preliminary data.</text>
</comment>
<feature type="compositionally biased region" description="Basic residues" evidence="1">
    <location>
        <begin position="1"/>
        <end position="28"/>
    </location>
</feature>
<feature type="region of interest" description="Disordered" evidence="1">
    <location>
        <begin position="1"/>
        <end position="34"/>
    </location>
</feature>
<feature type="domain" description="DUF6385" evidence="2">
    <location>
        <begin position="57"/>
        <end position="137"/>
    </location>
</feature>